<dbReference type="OrthoDB" id="957519at2"/>
<name>A0A1T5F7S4_9BACT</name>
<sequence length="126" mass="13931">MPNTVQEAKRYLDNAKEILREKAKKEDGLYQDPKYVKLAGHAAYTGVLVALDGLFEEKGKGRKDVGWYKDNLSKLDKKALASFVAAYSTLHLAMSYDGNTDANVSMAGIKMAESIINWVETRTAVA</sequence>
<dbReference type="Gene3D" id="1.20.120.330">
    <property type="entry name" value="Nucleotidyltransferases domain 2"/>
    <property type="match status" value="1"/>
</dbReference>
<evidence type="ECO:0000313" key="3">
    <source>
        <dbReference type="Proteomes" id="UP000190897"/>
    </source>
</evidence>
<dbReference type="EMBL" id="FUZA01000003">
    <property type="protein sequence ID" value="SKB92217.1"/>
    <property type="molecule type" value="Genomic_DNA"/>
</dbReference>
<keyword evidence="3" id="KW-1185">Reference proteome</keyword>
<gene>
    <name evidence="2" type="ORF">SAMN05660293_02855</name>
</gene>
<feature type="domain" description="DUF5618" evidence="1">
    <location>
        <begin position="3"/>
        <end position="121"/>
    </location>
</feature>
<dbReference type="AlphaFoldDB" id="A0A1T5F7S4"/>
<dbReference type="InterPro" id="IPR040988">
    <property type="entry name" value="DUF5618"/>
</dbReference>
<dbReference type="Pfam" id="PF18498">
    <property type="entry name" value="DUF5618"/>
    <property type="match status" value="1"/>
</dbReference>
<proteinExistence type="predicted"/>
<organism evidence="2 3">
    <name type="scientific">Dyadobacter psychrophilus</name>
    <dbReference type="NCBI Taxonomy" id="651661"/>
    <lineage>
        <taxon>Bacteria</taxon>
        <taxon>Pseudomonadati</taxon>
        <taxon>Bacteroidota</taxon>
        <taxon>Cytophagia</taxon>
        <taxon>Cytophagales</taxon>
        <taxon>Spirosomataceae</taxon>
        <taxon>Dyadobacter</taxon>
    </lineage>
</organism>
<reference evidence="3" key="1">
    <citation type="submission" date="2017-02" db="EMBL/GenBank/DDBJ databases">
        <authorList>
            <person name="Varghese N."/>
            <person name="Submissions S."/>
        </authorList>
    </citation>
    <scope>NUCLEOTIDE SEQUENCE [LARGE SCALE GENOMIC DNA]</scope>
    <source>
        <strain evidence="3">DSM 22270</strain>
    </source>
</reference>
<dbReference type="STRING" id="651661.SAMN05660293_02855"/>
<dbReference type="Proteomes" id="UP000190897">
    <property type="component" value="Unassembled WGS sequence"/>
</dbReference>
<accession>A0A1T5F7S4</accession>
<evidence type="ECO:0000259" key="1">
    <source>
        <dbReference type="Pfam" id="PF18498"/>
    </source>
</evidence>
<evidence type="ECO:0000313" key="2">
    <source>
        <dbReference type="EMBL" id="SKB92217.1"/>
    </source>
</evidence>
<dbReference type="RefSeq" id="WP_082215414.1">
    <property type="nucleotide sequence ID" value="NZ_FUZA01000003.1"/>
</dbReference>
<protein>
    <recommendedName>
        <fullName evidence="1">DUF5618 domain-containing protein</fullName>
    </recommendedName>
</protein>